<dbReference type="SUPFAM" id="SSF47741">
    <property type="entry name" value="CO dehydrogenase ISP C-domain like"/>
    <property type="match status" value="1"/>
</dbReference>
<evidence type="ECO:0000256" key="2">
    <source>
        <dbReference type="ARBA" id="ARBA00022723"/>
    </source>
</evidence>
<sequence length="166" mass="18381">MSQPINAEELTVGKKAAIRLTVNGKSYELEIEPSRRLVDVLRCDLDLTGTKISCGVGRCGACMVLLDGKPFNSCLTMAYQCEGMRIETIEGIENKEITNAFLEEGALQCGYCTPGMVISLQGELEKNSHPTEEELKECLTGNICRCTGYGGIQRVLKRLEEERRKQ</sequence>
<evidence type="ECO:0000313" key="8">
    <source>
        <dbReference type="EMBL" id="WWD80320.1"/>
    </source>
</evidence>
<dbReference type="InterPro" id="IPR006058">
    <property type="entry name" value="2Fe2S_fd_BS"/>
</dbReference>
<dbReference type="Gene3D" id="1.10.150.120">
    <property type="entry name" value="[2Fe-2S]-binding domain"/>
    <property type="match status" value="1"/>
</dbReference>
<dbReference type="GO" id="GO:0016491">
    <property type="term" value="F:oxidoreductase activity"/>
    <property type="evidence" value="ECO:0007669"/>
    <property type="project" value="UniProtKB-KW"/>
</dbReference>
<evidence type="ECO:0000256" key="1">
    <source>
        <dbReference type="ARBA" id="ARBA00022714"/>
    </source>
</evidence>
<protein>
    <submittedName>
        <fullName evidence="8">(2Fe-2S)-binding protein</fullName>
    </submittedName>
</protein>
<dbReference type="SUPFAM" id="SSF54292">
    <property type="entry name" value="2Fe-2S ferredoxin-like"/>
    <property type="match status" value="1"/>
</dbReference>
<dbReference type="Proteomes" id="UP000321816">
    <property type="component" value="Chromosome"/>
</dbReference>
<name>A0A5C7FC46_9BACI</name>
<dbReference type="GO" id="GO:0046872">
    <property type="term" value="F:metal ion binding"/>
    <property type="evidence" value="ECO:0007669"/>
    <property type="project" value="UniProtKB-KW"/>
</dbReference>
<keyword evidence="4" id="KW-0408">Iron</keyword>
<dbReference type="PROSITE" id="PS51085">
    <property type="entry name" value="2FE2S_FER_2"/>
    <property type="match status" value="1"/>
</dbReference>
<dbReference type="PANTHER" id="PTHR44379">
    <property type="entry name" value="OXIDOREDUCTASE WITH IRON-SULFUR SUBUNIT"/>
    <property type="match status" value="1"/>
</dbReference>
<dbReference type="InterPro" id="IPR036884">
    <property type="entry name" value="2Fe-2S-bd_dom_sf"/>
</dbReference>
<feature type="domain" description="2Fe-2S ferredoxin-type" evidence="7">
    <location>
        <begin position="16"/>
        <end position="92"/>
    </location>
</feature>
<evidence type="ECO:0000259" key="7">
    <source>
        <dbReference type="PROSITE" id="PS51085"/>
    </source>
</evidence>
<keyword evidence="2" id="KW-0479">Metal-binding</keyword>
<gene>
    <name evidence="8" type="ORF">FTX54_001760</name>
</gene>
<dbReference type="PANTHER" id="PTHR44379:SF7">
    <property type="entry name" value="XANTHINE DEHYDROGENASE SUBUNIT E-RELATED"/>
    <property type="match status" value="1"/>
</dbReference>
<dbReference type="PROSITE" id="PS00197">
    <property type="entry name" value="2FE2S_FER_1"/>
    <property type="match status" value="1"/>
</dbReference>
<evidence type="ECO:0000256" key="4">
    <source>
        <dbReference type="ARBA" id="ARBA00023004"/>
    </source>
</evidence>
<dbReference type="InterPro" id="IPR036010">
    <property type="entry name" value="2Fe-2S_ferredoxin-like_sf"/>
</dbReference>
<dbReference type="Gene3D" id="3.10.20.30">
    <property type="match status" value="1"/>
</dbReference>
<dbReference type="CDD" id="cd00207">
    <property type="entry name" value="fer2"/>
    <property type="match status" value="1"/>
</dbReference>
<keyword evidence="1" id="KW-0001">2Fe-2S</keyword>
<keyword evidence="5" id="KW-0411">Iron-sulfur</keyword>
<reference evidence="8 9" key="1">
    <citation type="submission" date="2024-01" db="EMBL/GenBank/DDBJ databases">
        <title>Complete Genome Sequence of Alkalicoccus halolimnae BZ-SZ-XJ29T, a Moderately Halophilic Bacterium Isolated from a Salt Lake.</title>
        <authorList>
            <person name="Zhao B."/>
        </authorList>
    </citation>
    <scope>NUCLEOTIDE SEQUENCE [LARGE SCALE GENOMIC DNA]</scope>
    <source>
        <strain evidence="8 9">BZ-SZ-XJ29</strain>
    </source>
</reference>
<proteinExistence type="predicted"/>
<dbReference type="InterPro" id="IPR012675">
    <property type="entry name" value="Beta-grasp_dom_sf"/>
</dbReference>
<keyword evidence="3" id="KW-0560">Oxidoreductase</keyword>
<dbReference type="Pfam" id="PF00111">
    <property type="entry name" value="Fer2"/>
    <property type="match status" value="1"/>
</dbReference>
<evidence type="ECO:0000313" key="9">
    <source>
        <dbReference type="Proteomes" id="UP000321816"/>
    </source>
</evidence>
<dbReference type="GO" id="GO:0051537">
    <property type="term" value="F:2 iron, 2 sulfur cluster binding"/>
    <property type="evidence" value="ECO:0007669"/>
    <property type="project" value="UniProtKB-KW"/>
</dbReference>
<dbReference type="AlphaFoldDB" id="A0A5C7FC46"/>
<dbReference type="InterPro" id="IPR051452">
    <property type="entry name" value="Diverse_Oxidoreductases"/>
</dbReference>
<dbReference type="KEGG" id="ahal:FTX54_001760"/>
<accession>A0A5C7FC46</accession>
<dbReference type="FunFam" id="3.10.20.30:FF:000020">
    <property type="entry name" value="Xanthine dehydrogenase iron-sulfur subunit"/>
    <property type="match status" value="1"/>
</dbReference>
<dbReference type="OrthoDB" id="9796880at2"/>
<dbReference type="InterPro" id="IPR001041">
    <property type="entry name" value="2Fe-2S_ferredoxin-type"/>
</dbReference>
<organism evidence="8 9">
    <name type="scientific">Alkalicoccus halolimnae</name>
    <dbReference type="NCBI Taxonomy" id="1667239"/>
    <lineage>
        <taxon>Bacteria</taxon>
        <taxon>Bacillati</taxon>
        <taxon>Bacillota</taxon>
        <taxon>Bacilli</taxon>
        <taxon>Bacillales</taxon>
        <taxon>Bacillaceae</taxon>
        <taxon>Alkalicoccus</taxon>
    </lineage>
</organism>
<dbReference type="EMBL" id="CP144914">
    <property type="protein sequence ID" value="WWD80320.1"/>
    <property type="molecule type" value="Genomic_DNA"/>
</dbReference>
<evidence type="ECO:0000256" key="5">
    <source>
        <dbReference type="ARBA" id="ARBA00023014"/>
    </source>
</evidence>
<dbReference type="Pfam" id="PF01799">
    <property type="entry name" value="Fer2_2"/>
    <property type="match status" value="1"/>
</dbReference>
<keyword evidence="9" id="KW-1185">Reference proteome</keyword>
<comment type="pathway">
    <text evidence="6">Alkaloid degradation; nicotine degradation.</text>
</comment>
<evidence type="ECO:0000256" key="6">
    <source>
        <dbReference type="ARBA" id="ARBA00060707"/>
    </source>
</evidence>
<dbReference type="InterPro" id="IPR002888">
    <property type="entry name" value="2Fe-2S-bd"/>
</dbReference>
<evidence type="ECO:0000256" key="3">
    <source>
        <dbReference type="ARBA" id="ARBA00023002"/>
    </source>
</evidence>
<dbReference type="RefSeq" id="WP_147804176.1">
    <property type="nucleotide sequence ID" value="NZ_CP144914.1"/>
</dbReference>